<reference evidence="3" key="1">
    <citation type="submission" date="2016-10" db="EMBL/GenBank/DDBJ databases">
        <authorList>
            <person name="Varghese N."/>
            <person name="Submissions S."/>
        </authorList>
    </citation>
    <scope>NUCLEOTIDE SEQUENCE [LARGE SCALE GENOMIC DNA]</scope>
    <source>
        <strain evidence="3">DSM 26471</strain>
    </source>
</reference>
<dbReference type="InterPro" id="IPR005133">
    <property type="entry name" value="PhaG_MnhG_YufB"/>
</dbReference>
<proteinExistence type="predicted"/>
<feature type="transmembrane region" description="Helical" evidence="1">
    <location>
        <begin position="12"/>
        <end position="30"/>
    </location>
</feature>
<dbReference type="Pfam" id="PF03334">
    <property type="entry name" value="PhaG_MnhG_YufB"/>
    <property type="match status" value="1"/>
</dbReference>
<sequence>MSFSGPLDTLGALVLLTGALFLALGGLGLVRMPDVFNRIQAGTKATTLGTLLVLIGAALIMPGWAIKLLLIMLFLMFTNPLSSQVLARAAHRSGAPMAPQTQVDRLDEDAEELA</sequence>
<keyword evidence="3" id="KW-1185">Reference proteome</keyword>
<keyword evidence="1" id="KW-0472">Membrane</keyword>
<protein>
    <submittedName>
        <fullName evidence="2">Multicomponent Na+:H+ antiporter subunit G</fullName>
    </submittedName>
</protein>
<keyword evidence="1" id="KW-0812">Transmembrane</keyword>
<dbReference type="PANTHER" id="PTHR34703">
    <property type="entry name" value="ANTIPORTER SUBUNIT MNHG2-RELATED"/>
    <property type="match status" value="1"/>
</dbReference>
<dbReference type="GO" id="GO:0015385">
    <property type="term" value="F:sodium:proton antiporter activity"/>
    <property type="evidence" value="ECO:0007669"/>
    <property type="project" value="TreeGrafter"/>
</dbReference>
<accession>A0A1I3N9T7</accession>
<dbReference type="NCBIfam" id="TIGR01300">
    <property type="entry name" value="CPA3_mnhG_phaG"/>
    <property type="match status" value="1"/>
</dbReference>
<gene>
    <name evidence="2" type="ORF">SAMN04487991_1296</name>
</gene>
<keyword evidence="1" id="KW-1133">Transmembrane helix</keyword>
<evidence type="ECO:0000313" key="2">
    <source>
        <dbReference type="EMBL" id="SFJ05596.1"/>
    </source>
</evidence>
<name>A0A1I3N9T7_9RHOB</name>
<dbReference type="Proteomes" id="UP000199630">
    <property type="component" value="Unassembled WGS sequence"/>
</dbReference>
<evidence type="ECO:0000313" key="3">
    <source>
        <dbReference type="Proteomes" id="UP000199630"/>
    </source>
</evidence>
<dbReference type="PANTHER" id="PTHR34703:SF1">
    <property type="entry name" value="ANTIPORTER SUBUNIT MNHG2-RELATED"/>
    <property type="match status" value="1"/>
</dbReference>
<evidence type="ECO:0000256" key="1">
    <source>
        <dbReference type="SAM" id="Phobius"/>
    </source>
</evidence>
<dbReference type="NCBIfam" id="NF009314">
    <property type="entry name" value="PRK12674.1-2"/>
    <property type="match status" value="1"/>
</dbReference>
<organism evidence="2 3">
    <name type="scientific">Celeribacter neptunius</name>
    <dbReference type="NCBI Taxonomy" id="588602"/>
    <lineage>
        <taxon>Bacteria</taxon>
        <taxon>Pseudomonadati</taxon>
        <taxon>Pseudomonadota</taxon>
        <taxon>Alphaproteobacteria</taxon>
        <taxon>Rhodobacterales</taxon>
        <taxon>Roseobacteraceae</taxon>
        <taxon>Celeribacter</taxon>
    </lineage>
</organism>
<dbReference type="RefSeq" id="WP_090059298.1">
    <property type="nucleotide sequence ID" value="NZ_FORH01000002.1"/>
</dbReference>
<feature type="transmembrane region" description="Helical" evidence="1">
    <location>
        <begin position="51"/>
        <end position="77"/>
    </location>
</feature>
<dbReference type="STRING" id="588602.SAMN04487991_1296"/>
<dbReference type="EMBL" id="FORH01000002">
    <property type="protein sequence ID" value="SFJ05596.1"/>
    <property type="molecule type" value="Genomic_DNA"/>
</dbReference>
<dbReference type="OrthoDB" id="4427992at2"/>
<dbReference type="AlphaFoldDB" id="A0A1I3N9T7"/>